<dbReference type="AlphaFoldDB" id="A0A1I7UC13"/>
<sequence>MGALKKISNALDTKQIGDVLLALQSLDDDVDLSECEASFAAFLHEIVTWDLTESTNIAENVIRQMMSFLKTPEQIQMICEKILKAQTAGAVEIAVEVMRVENLKLSHEDCREVWKSIEATKKKVLKDQQIEEYLRRTAANSAILRVSGTPEKFISKLLDNSLKDANHCKIPKEFLNKLVVISPFHPLMLIEDARNPLFWLPRVTSEEYRFRQEVDAFIKYSDYQKNNSRSLLQVFRTICERMERIELMESEVIERIVDFWMTGIGILEGSAIGMEDIQEAAKWLERTAQRFVENRQPLFLKRFLRKLAEKKDSTFSMEPQLVATIITTFQRITFRLKTPEAYAELGEFWTLCFKMKYDDVYLSTVFYTAVFALAQAQAVFRVNKELCRAVYKQILQPMHQQIVDFVKLKEVEKSRAMSDEERLILEEKNFGSSYFSILTCTYKMAEERILEFINN</sequence>
<organism evidence="1 2">
    <name type="scientific">Caenorhabditis tropicalis</name>
    <dbReference type="NCBI Taxonomy" id="1561998"/>
    <lineage>
        <taxon>Eukaryota</taxon>
        <taxon>Metazoa</taxon>
        <taxon>Ecdysozoa</taxon>
        <taxon>Nematoda</taxon>
        <taxon>Chromadorea</taxon>
        <taxon>Rhabditida</taxon>
        <taxon>Rhabditina</taxon>
        <taxon>Rhabditomorpha</taxon>
        <taxon>Rhabditoidea</taxon>
        <taxon>Rhabditidae</taxon>
        <taxon>Peloderinae</taxon>
        <taxon>Caenorhabditis</taxon>
    </lineage>
</organism>
<evidence type="ECO:0000313" key="2">
    <source>
        <dbReference type="WBParaSite" id="Csp11.Scaffold629.g7809.t1"/>
    </source>
</evidence>
<evidence type="ECO:0000313" key="1">
    <source>
        <dbReference type="Proteomes" id="UP000095282"/>
    </source>
</evidence>
<dbReference type="eggNOG" id="ENOG502T2T7">
    <property type="taxonomic scope" value="Eukaryota"/>
</dbReference>
<name>A0A1I7UC13_9PELO</name>
<dbReference type="WBParaSite" id="Csp11.Scaffold629.g7809.t1">
    <property type="protein sequence ID" value="Csp11.Scaffold629.g7809.t1"/>
    <property type="gene ID" value="Csp11.Scaffold629.g7809"/>
</dbReference>
<accession>A0A1I7UC13</accession>
<protein>
    <submittedName>
        <fullName evidence="2">Uncharacterized protein</fullName>
    </submittedName>
</protein>
<keyword evidence="1" id="KW-1185">Reference proteome</keyword>
<reference evidence="2" key="1">
    <citation type="submission" date="2016-11" db="UniProtKB">
        <authorList>
            <consortium name="WormBaseParasite"/>
        </authorList>
    </citation>
    <scope>IDENTIFICATION</scope>
</reference>
<proteinExistence type="predicted"/>
<dbReference type="Proteomes" id="UP000095282">
    <property type="component" value="Unplaced"/>
</dbReference>